<reference evidence="17" key="1">
    <citation type="submission" date="2021-01" db="EMBL/GenBank/DDBJ databases">
        <title>Metabolic potential, ecology and presence of endohyphal bacteria is reflected in genomic diversity of Mucoromycotina.</title>
        <authorList>
            <person name="Muszewska A."/>
            <person name="Okrasinska A."/>
            <person name="Steczkiewicz K."/>
            <person name="Drgas O."/>
            <person name="Orlowska M."/>
            <person name="Perlinska-Lenart U."/>
            <person name="Aleksandrzak-Piekarczyk T."/>
            <person name="Szatraj K."/>
            <person name="Zielenkiewicz U."/>
            <person name="Pilsyk S."/>
            <person name="Malc E."/>
            <person name="Mieczkowski P."/>
            <person name="Kruszewska J.S."/>
            <person name="Biernat P."/>
            <person name="Pawlowska J."/>
        </authorList>
    </citation>
    <scope>NUCLEOTIDE SEQUENCE</scope>
    <source>
        <strain evidence="17">WA0000018081</strain>
    </source>
</reference>
<dbReference type="PROSITE" id="PS50003">
    <property type="entry name" value="PH_DOMAIN"/>
    <property type="match status" value="1"/>
</dbReference>
<dbReference type="Gene3D" id="1.20.58.1080">
    <property type="match status" value="1"/>
</dbReference>
<evidence type="ECO:0000256" key="7">
    <source>
        <dbReference type="ARBA" id="ARBA00022806"/>
    </source>
</evidence>
<evidence type="ECO:0000259" key="16">
    <source>
        <dbReference type="PROSITE" id="PS51194"/>
    </source>
</evidence>
<accession>A0A8H7VZL8</accession>
<dbReference type="GO" id="GO:0003724">
    <property type="term" value="F:RNA helicase activity"/>
    <property type="evidence" value="ECO:0007669"/>
    <property type="project" value="UniProtKB-EC"/>
</dbReference>
<dbReference type="EMBL" id="JAEPRE010000092">
    <property type="protein sequence ID" value="KAG2233004.1"/>
    <property type="molecule type" value="Genomic_DNA"/>
</dbReference>
<keyword evidence="8" id="KW-0067">ATP-binding</keyword>
<dbReference type="Gene3D" id="2.30.29.30">
    <property type="entry name" value="Pleckstrin-homology domain (PH domain)/Phosphotyrosine-binding domain (PTB)"/>
    <property type="match status" value="1"/>
</dbReference>
<dbReference type="SMART" id="SM00490">
    <property type="entry name" value="HELICc"/>
    <property type="match status" value="1"/>
</dbReference>
<feature type="domain" description="PH" evidence="13">
    <location>
        <begin position="443"/>
        <end position="587"/>
    </location>
</feature>
<dbReference type="InterPro" id="IPR014001">
    <property type="entry name" value="Helicase_ATP-bd"/>
</dbReference>
<proteinExistence type="predicted"/>
<keyword evidence="5" id="KW-0547">Nucleotide-binding</keyword>
<dbReference type="InterPro" id="IPR044774">
    <property type="entry name" value="Suv3_DEXQc"/>
</dbReference>
<dbReference type="SMART" id="SM00222">
    <property type="entry name" value="Sec7"/>
    <property type="match status" value="1"/>
</dbReference>
<keyword evidence="9" id="KW-0809">Transit peptide</keyword>
<evidence type="ECO:0000256" key="5">
    <source>
        <dbReference type="ARBA" id="ARBA00022741"/>
    </source>
</evidence>
<dbReference type="FunFam" id="3.40.50.300:FF:000957">
    <property type="entry name" value="ATP-dependent RNA helicase SUV3L, mitochondrial"/>
    <property type="match status" value="1"/>
</dbReference>
<dbReference type="Gene3D" id="1.10.1000.11">
    <property type="entry name" value="Arf Nucleotide-binding Site Opener,domain 2"/>
    <property type="match status" value="1"/>
</dbReference>
<organism evidence="17 18">
    <name type="scientific">Thamnidium elegans</name>
    <dbReference type="NCBI Taxonomy" id="101142"/>
    <lineage>
        <taxon>Eukaryota</taxon>
        <taxon>Fungi</taxon>
        <taxon>Fungi incertae sedis</taxon>
        <taxon>Mucoromycota</taxon>
        <taxon>Mucoromycotina</taxon>
        <taxon>Mucoromycetes</taxon>
        <taxon>Mucorales</taxon>
        <taxon>Mucorineae</taxon>
        <taxon>Mucoraceae</taxon>
        <taxon>Thamnidium</taxon>
    </lineage>
</organism>
<dbReference type="InterPro" id="IPR001849">
    <property type="entry name" value="PH_domain"/>
</dbReference>
<dbReference type="Pfam" id="PF18147">
    <property type="entry name" value="Suv3_C_1"/>
    <property type="match status" value="1"/>
</dbReference>
<feature type="region of interest" description="Disordered" evidence="12">
    <location>
        <begin position="1280"/>
        <end position="1309"/>
    </location>
</feature>
<dbReference type="InterPro" id="IPR011993">
    <property type="entry name" value="PH-like_dom_sf"/>
</dbReference>
<dbReference type="PANTHER" id="PTHR12131:SF1">
    <property type="entry name" value="ATP-DEPENDENT RNA HELICASE SUPV3L1, MITOCHONDRIAL-RELATED"/>
    <property type="match status" value="1"/>
</dbReference>
<evidence type="ECO:0000256" key="2">
    <source>
        <dbReference type="ARBA" id="ARBA00001946"/>
    </source>
</evidence>
<evidence type="ECO:0000256" key="4">
    <source>
        <dbReference type="ARBA" id="ARBA00012552"/>
    </source>
</evidence>
<dbReference type="PANTHER" id="PTHR12131">
    <property type="entry name" value="ATP-DEPENDENT RNA AND DNA HELICASE"/>
    <property type="match status" value="1"/>
</dbReference>
<comment type="cofactor">
    <cofactor evidence="2">
        <name>Mg(2+)</name>
        <dbReference type="ChEBI" id="CHEBI:18420"/>
    </cofactor>
</comment>
<dbReference type="FunFam" id="3.40.50.300:FF:000269">
    <property type="entry name" value="ATP-dependent RNA helicase SUPV3L1, mitochondrial"/>
    <property type="match status" value="1"/>
</dbReference>
<feature type="domain" description="Helicase C-terminal" evidence="16">
    <location>
        <begin position="940"/>
        <end position="1127"/>
    </location>
</feature>
<dbReference type="InterPro" id="IPR035999">
    <property type="entry name" value="Sec7_dom_sf"/>
</dbReference>
<dbReference type="SUPFAM" id="SSF52540">
    <property type="entry name" value="P-loop containing nucleoside triphosphate hydrolases"/>
    <property type="match status" value="1"/>
</dbReference>
<feature type="domain" description="SEC7" evidence="14">
    <location>
        <begin position="145"/>
        <end position="359"/>
    </location>
</feature>
<dbReference type="SUPFAM" id="SSF50729">
    <property type="entry name" value="PH domain-like"/>
    <property type="match status" value="1"/>
</dbReference>
<evidence type="ECO:0000259" key="14">
    <source>
        <dbReference type="PROSITE" id="PS50190"/>
    </source>
</evidence>
<dbReference type="GO" id="GO:0005759">
    <property type="term" value="C:mitochondrial matrix"/>
    <property type="evidence" value="ECO:0007669"/>
    <property type="project" value="UniProtKB-SubCell"/>
</dbReference>
<feature type="compositionally biased region" description="Low complexity" evidence="12">
    <location>
        <begin position="1300"/>
        <end position="1309"/>
    </location>
</feature>
<dbReference type="InterPro" id="IPR027417">
    <property type="entry name" value="P-loop_NTPase"/>
</dbReference>
<dbReference type="SMART" id="SM00233">
    <property type="entry name" value="PH"/>
    <property type="match status" value="1"/>
</dbReference>
<comment type="subcellular location">
    <subcellularLocation>
        <location evidence="3">Mitochondrion matrix</location>
    </subcellularLocation>
</comment>
<dbReference type="InterPro" id="IPR023394">
    <property type="entry name" value="Sec7_C_sf"/>
</dbReference>
<dbReference type="Pfam" id="PF12513">
    <property type="entry name" value="SUV3_C"/>
    <property type="match status" value="1"/>
</dbReference>
<dbReference type="Pfam" id="PF01369">
    <property type="entry name" value="Sec7"/>
    <property type="match status" value="1"/>
</dbReference>
<evidence type="ECO:0000259" key="13">
    <source>
        <dbReference type="PROSITE" id="PS50003"/>
    </source>
</evidence>
<evidence type="ECO:0000256" key="6">
    <source>
        <dbReference type="ARBA" id="ARBA00022801"/>
    </source>
</evidence>
<dbReference type="SUPFAM" id="SSF48425">
    <property type="entry name" value="Sec7 domain"/>
    <property type="match status" value="1"/>
</dbReference>
<evidence type="ECO:0000256" key="12">
    <source>
        <dbReference type="SAM" id="MobiDB-lite"/>
    </source>
</evidence>
<comment type="cofactor">
    <cofactor evidence="1">
        <name>Mn(2+)</name>
        <dbReference type="ChEBI" id="CHEBI:29035"/>
    </cofactor>
</comment>
<evidence type="ECO:0000313" key="18">
    <source>
        <dbReference type="Proteomes" id="UP000613177"/>
    </source>
</evidence>
<dbReference type="InterPro" id="IPR001650">
    <property type="entry name" value="Helicase_C-like"/>
</dbReference>
<comment type="caution">
    <text evidence="17">The sequence shown here is derived from an EMBL/GenBank/DDBJ whole genome shotgun (WGS) entry which is preliminary data.</text>
</comment>
<gene>
    <name evidence="17" type="ORF">INT48_007580</name>
</gene>
<keyword evidence="10" id="KW-0496">Mitochondrion</keyword>
<dbReference type="Pfam" id="PF15410">
    <property type="entry name" value="PH_9"/>
    <property type="match status" value="1"/>
</dbReference>
<evidence type="ECO:0000313" key="17">
    <source>
        <dbReference type="EMBL" id="KAG2233004.1"/>
    </source>
</evidence>
<protein>
    <recommendedName>
        <fullName evidence="4">RNA helicase</fullName>
        <ecNumber evidence="4">3.6.4.13</ecNumber>
    </recommendedName>
</protein>
<evidence type="ECO:0000256" key="9">
    <source>
        <dbReference type="ARBA" id="ARBA00022946"/>
    </source>
</evidence>
<evidence type="ECO:0000256" key="3">
    <source>
        <dbReference type="ARBA" id="ARBA00004305"/>
    </source>
</evidence>
<dbReference type="Proteomes" id="UP000613177">
    <property type="component" value="Unassembled WGS sequence"/>
</dbReference>
<evidence type="ECO:0000256" key="1">
    <source>
        <dbReference type="ARBA" id="ARBA00001936"/>
    </source>
</evidence>
<sequence length="1309" mass="146371">MDKSSTLLKKLIRKSVSKKFNTVSPANSAPTESKAMPMPIKLTQAQKEAALPFLTQEPPKPKSTTSKAKALSRFFKKIAKSTSAKDCFKSSLSSDKKKTQYKLTFVPIIKKNESAASSKADTTEIVWYDSEISSNTTKEEVTAPISVNTIAIEYAQRIWDQDVTVYSDLDHIVEWIGNGQAASNSILESYMAHFDFKDMKLEEAFRSLCSKLYLKGETQQIDRVLLQFSTRFFQCNPTCIFGTTDIVHAIVYSLLLLNTDLHVAQGDYKKMSQSVFVKNTMNTISTGSPAYSMLAESHRSSGISTRSYDWAPLQRITTNTSDLSAKSSAYAQSLNSYSKSFQDEVKSLLKQMYNNIRNNQIANPSSSPISMQNNRVSAAFKRSVGTIIWKNTREPMPLNTAACETTSIASSNSVAPSSVMQYQVVASHLQSTELPTSYTSNAPYYKEGMVSRKHLLEQSNQKAKHRDWKDCFMVIERSQLRMYKLDNTSCAKRTRSSHNISSDAASQVSAASNNSFAIGDGNWMSHAQLIGSIDLKHTLSNALTSGYSRQRQHTFTLQQSNGAVYVFQVGSAEQVHEWVSTCNYWAARESKEPLVGGISSMEYGWGLCLETIAEENNQVMVHEWQTPACPTISSMLEESAQLEVLHKHVKELSAQLDQHSDIKPKMETFFGISSKYGARAMINYEKKSRYLLLEIIKYQNYYLKAKLQKFGQNPSVRRKSAGLGIRGKLFSEISDNFVKEALAGTIPRISASELLAIYNDDEGIECIDKALLSAFYNYAEPFLPEESLERFNSLRKISDLRFPSEWFPDARQMRRKIILHVGPTNSGKTYRALQRLETAESGIYCGPLRLLAHEIYDKMNEKGIACNLLTGEERREVAPFAPLTSSTVEMASLGKTLDVAVIDEIQLIGDPDRGWAWTQALLGLKAKEIHLCGEASAVPLVKKICETLDEEVIVNEYTRLTPFEVTEKSLLNDLSKIRKGDCVVAFSRNDIFALKKKIEALTGLRCAVAYGGLPPETRALQAKAFNDPESGFDVLVASDAVGMGLNLNIKRIVFTTVEKFNGKKFSYVSIPQLKQIAGRAGRFGTAYSEGEVTTLKPNDLNYVKECVRAPIIPLEMAGLQPTVDILELFALQMPGEKFSGLLQKFEDMASLNGDYFLCNYRDQKAIAERLENINLPLRDLYQFVTAPVSTRNDKSMEVIELLAKKFSNSETCTLDDVIQLPNVTPTTPEGLAGLENSHKNLMLYMWLSLRYPDTFTSTQDHAVETKTRCEVMIDDVLKQSSFEKKRGGNSNKKPKKKAGPKNTATTMKR</sequence>
<dbReference type="Gene3D" id="1.20.272.40">
    <property type="match status" value="1"/>
</dbReference>
<dbReference type="InterPro" id="IPR055206">
    <property type="entry name" value="DEXQc_SUV3"/>
</dbReference>
<dbReference type="CDD" id="cd17913">
    <property type="entry name" value="DEXQc_Suv3"/>
    <property type="match status" value="1"/>
</dbReference>
<dbReference type="InterPro" id="IPR041681">
    <property type="entry name" value="PH_9"/>
</dbReference>
<dbReference type="SMART" id="SM00487">
    <property type="entry name" value="DEXDc"/>
    <property type="match status" value="1"/>
</dbReference>
<feature type="domain" description="Helicase ATP-binding" evidence="15">
    <location>
        <begin position="809"/>
        <end position="955"/>
    </location>
</feature>
<keyword evidence="18" id="KW-1185">Reference proteome</keyword>
<keyword evidence="7" id="KW-0347">Helicase</keyword>
<dbReference type="GO" id="GO:0000965">
    <property type="term" value="P:mitochondrial RNA 3'-end processing"/>
    <property type="evidence" value="ECO:0007669"/>
    <property type="project" value="TreeGrafter"/>
</dbReference>
<dbReference type="GO" id="GO:0005085">
    <property type="term" value="F:guanyl-nucleotide exchange factor activity"/>
    <property type="evidence" value="ECO:0007669"/>
    <property type="project" value="InterPro"/>
</dbReference>
<evidence type="ECO:0000256" key="11">
    <source>
        <dbReference type="ARBA" id="ARBA00047984"/>
    </source>
</evidence>
<dbReference type="GO" id="GO:0005524">
    <property type="term" value="F:ATP binding"/>
    <property type="evidence" value="ECO:0007669"/>
    <property type="project" value="UniProtKB-KW"/>
</dbReference>
<dbReference type="GO" id="GO:0032012">
    <property type="term" value="P:regulation of ARF protein signal transduction"/>
    <property type="evidence" value="ECO:0007669"/>
    <property type="project" value="InterPro"/>
</dbReference>
<dbReference type="PROSITE" id="PS51194">
    <property type="entry name" value="HELICASE_CTER"/>
    <property type="match status" value="1"/>
</dbReference>
<evidence type="ECO:0000256" key="8">
    <source>
        <dbReference type="ARBA" id="ARBA00022840"/>
    </source>
</evidence>
<evidence type="ECO:0000259" key="15">
    <source>
        <dbReference type="PROSITE" id="PS51192"/>
    </source>
</evidence>
<dbReference type="PROSITE" id="PS50190">
    <property type="entry name" value="SEC7"/>
    <property type="match status" value="1"/>
</dbReference>
<name>A0A8H7VZL8_9FUNG</name>
<dbReference type="PROSITE" id="PS51192">
    <property type="entry name" value="HELICASE_ATP_BIND_1"/>
    <property type="match status" value="1"/>
</dbReference>
<dbReference type="GO" id="GO:0016787">
    <property type="term" value="F:hydrolase activity"/>
    <property type="evidence" value="ECO:0007669"/>
    <property type="project" value="UniProtKB-KW"/>
</dbReference>
<dbReference type="GO" id="GO:0045025">
    <property type="term" value="C:mitochondrial degradosome"/>
    <property type="evidence" value="ECO:0007669"/>
    <property type="project" value="TreeGrafter"/>
</dbReference>
<dbReference type="Pfam" id="PF00271">
    <property type="entry name" value="Helicase_C"/>
    <property type="match status" value="1"/>
</dbReference>
<dbReference type="InterPro" id="IPR041082">
    <property type="entry name" value="Suv3_C_1"/>
</dbReference>
<dbReference type="Pfam" id="PF22527">
    <property type="entry name" value="DEXQc_Suv3"/>
    <property type="match status" value="1"/>
</dbReference>
<dbReference type="InterPro" id="IPR050699">
    <property type="entry name" value="RNA-DNA_Helicase"/>
</dbReference>
<dbReference type="Gene3D" id="3.40.50.300">
    <property type="entry name" value="P-loop containing nucleotide triphosphate hydrolases"/>
    <property type="match status" value="2"/>
</dbReference>
<dbReference type="CDD" id="cd18805">
    <property type="entry name" value="SF2_C_suv3"/>
    <property type="match status" value="1"/>
</dbReference>
<dbReference type="InterPro" id="IPR000904">
    <property type="entry name" value="Sec7_dom"/>
</dbReference>
<comment type="catalytic activity">
    <reaction evidence="11">
        <text>ATP + H2O = ADP + phosphate + H(+)</text>
        <dbReference type="Rhea" id="RHEA:13065"/>
        <dbReference type="ChEBI" id="CHEBI:15377"/>
        <dbReference type="ChEBI" id="CHEBI:15378"/>
        <dbReference type="ChEBI" id="CHEBI:30616"/>
        <dbReference type="ChEBI" id="CHEBI:43474"/>
        <dbReference type="ChEBI" id="CHEBI:456216"/>
        <dbReference type="EC" id="3.6.4.13"/>
    </reaction>
</comment>
<keyword evidence="6" id="KW-0378">Hydrolase</keyword>
<dbReference type="EC" id="3.6.4.13" evidence="4"/>
<dbReference type="InterPro" id="IPR022192">
    <property type="entry name" value="SUV3_C"/>
</dbReference>
<evidence type="ECO:0000256" key="10">
    <source>
        <dbReference type="ARBA" id="ARBA00023128"/>
    </source>
</evidence>